<dbReference type="Gene3D" id="2.30.30.490">
    <property type="match status" value="1"/>
</dbReference>
<dbReference type="GO" id="GO:0031507">
    <property type="term" value="P:heterochromatin formation"/>
    <property type="evidence" value="ECO:0007669"/>
    <property type="project" value="TreeGrafter"/>
</dbReference>
<dbReference type="EMBL" id="CAJNRF010001094">
    <property type="protein sequence ID" value="CAF1993855.1"/>
    <property type="molecule type" value="Genomic_DNA"/>
</dbReference>
<gene>
    <name evidence="3" type="ORF">WKI299_LOCUS4407</name>
</gene>
<dbReference type="Pfam" id="PF01426">
    <property type="entry name" value="BAH"/>
    <property type="match status" value="1"/>
</dbReference>
<sequence length="860" mass="96848">MSRHVRTAKTSATSSVSPSKSKQKSDSIGKVRRNVVKKKISAKKSSPTKLYHEPTSSSSTLIQPRQKRLSSLTATTLLQYCTSILSPSRKLNRSIKSTPVLSNNSKTQQVSKNTKNLSRKRQISNDSAKSDKKRAQTESQIPVRAHREASSRASAMIMQQNEIERSRCSYSLNSKPSTLTIRRQLSTKTTITIKDDIPSVPAPAPSIVSIPIEIVHTPSKNIESNNSPLISVSAIAKYPLLTEATLAEHNRVHETVPLYHSTKRDSLIKWTQELDSYDRLSPPDLECEISSETNKYNLLNKKSTGSLINDSKAIDSMNSHASSYLSGKNHINTPTFLFPSTTYPFDLHSYYSVLPCWQYSTWPFQSSLSAHQKTSLANLESKPKQLAILNSKEKPTVSDHKQTKEEALTFHLHTHHHHHHIHNSSSSPAIIPLSSEKSSSAINKDQDLETETILKSRNVNLIKSQSKHRSSTVENDVLNLSINNKLQSNEIIKKTTRRKSSPTKRRVNSGVKSDSSPTSLIREQVPYTNNSTTISPRKTINSNESRTILPVLNDQNLNANVSIENKTSSERIGKRRSVSAATTNSITAISLTDKNTHEKRTHSASNISARSKSSVNRKRSYSPSSITLALPNKNVHQRKKQKISHYWLLFGKSEQKLVSIHTDKPPVFRECYSSIRHIIEKDVINSNDCIILRPETGANSSSTPYSAKVKWFWKEPTTDEIQMSLIWYYHPEHTELSARAKKRFLPNELLASRYSDCVNAACIEDKCYVLNLNEYNRYCLREKSSNLFEHAEPVGQLKSLLNKNTSSVHHRSLPAKTVGNQNIFFCRYVYDYRANRILKNPNCNSYPITITTSSTTTSSM</sequence>
<evidence type="ECO:0000259" key="2">
    <source>
        <dbReference type="PROSITE" id="PS51038"/>
    </source>
</evidence>
<comment type="caution">
    <text evidence="3">The sequence shown here is derived from an EMBL/GenBank/DDBJ whole genome shotgun (WGS) entry which is preliminary data.</text>
</comment>
<dbReference type="AlphaFoldDB" id="A0A816MW47"/>
<dbReference type="SMART" id="SM00439">
    <property type="entry name" value="BAH"/>
    <property type="match status" value="1"/>
</dbReference>
<feature type="compositionally biased region" description="Polar residues" evidence="1">
    <location>
        <begin position="96"/>
        <end position="116"/>
    </location>
</feature>
<feature type="compositionally biased region" description="Polar residues" evidence="1">
    <location>
        <begin position="510"/>
        <end position="538"/>
    </location>
</feature>
<dbReference type="InterPro" id="IPR001025">
    <property type="entry name" value="BAH_dom"/>
</dbReference>
<evidence type="ECO:0000256" key="1">
    <source>
        <dbReference type="SAM" id="MobiDB-lite"/>
    </source>
</evidence>
<dbReference type="PANTHER" id="PTHR46576">
    <property type="entry name" value="BROMO ADJACENT HOMOLOGY DOMAIN-CONTAINING 1 PROTEIN"/>
    <property type="match status" value="1"/>
</dbReference>
<feature type="region of interest" description="Disordered" evidence="1">
    <location>
        <begin position="592"/>
        <end position="621"/>
    </location>
</feature>
<reference evidence="3" key="1">
    <citation type="submission" date="2021-02" db="EMBL/GenBank/DDBJ databases">
        <authorList>
            <person name="Nowell W R."/>
        </authorList>
    </citation>
    <scope>NUCLEOTIDE SEQUENCE</scope>
</reference>
<dbReference type="GO" id="GO:0045892">
    <property type="term" value="P:negative regulation of DNA-templated transcription"/>
    <property type="evidence" value="ECO:0007669"/>
    <property type="project" value="TreeGrafter"/>
</dbReference>
<feature type="compositionally biased region" description="Polar residues" evidence="1">
    <location>
        <begin position="54"/>
        <end position="65"/>
    </location>
</feature>
<evidence type="ECO:0000313" key="3">
    <source>
        <dbReference type="EMBL" id="CAF1993855.1"/>
    </source>
</evidence>
<evidence type="ECO:0000313" key="4">
    <source>
        <dbReference type="Proteomes" id="UP000663856"/>
    </source>
</evidence>
<name>A0A816MW47_9BILA</name>
<feature type="region of interest" description="Disordered" evidence="1">
    <location>
        <begin position="1"/>
        <end position="65"/>
    </location>
</feature>
<feature type="compositionally biased region" description="Basic residues" evidence="1">
    <location>
        <begin position="30"/>
        <end position="42"/>
    </location>
</feature>
<organism evidence="3 4">
    <name type="scientific">Rotaria magnacalcarata</name>
    <dbReference type="NCBI Taxonomy" id="392030"/>
    <lineage>
        <taxon>Eukaryota</taxon>
        <taxon>Metazoa</taxon>
        <taxon>Spiralia</taxon>
        <taxon>Gnathifera</taxon>
        <taxon>Rotifera</taxon>
        <taxon>Eurotatoria</taxon>
        <taxon>Bdelloidea</taxon>
        <taxon>Philodinida</taxon>
        <taxon>Philodinidae</taxon>
        <taxon>Rotaria</taxon>
    </lineage>
</organism>
<protein>
    <recommendedName>
        <fullName evidence="2">BAH domain-containing protein</fullName>
    </recommendedName>
</protein>
<dbReference type="GO" id="GO:0003682">
    <property type="term" value="F:chromatin binding"/>
    <property type="evidence" value="ECO:0007669"/>
    <property type="project" value="InterPro"/>
</dbReference>
<dbReference type="PANTHER" id="PTHR46576:SF1">
    <property type="entry name" value="BROMO ADJACENT HOMOLOGY DOMAIN-CONTAINING 1 PROTEIN"/>
    <property type="match status" value="1"/>
</dbReference>
<proteinExistence type="predicted"/>
<feature type="compositionally biased region" description="Basic residues" evidence="1">
    <location>
        <begin position="494"/>
        <end position="507"/>
    </location>
</feature>
<feature type="domain" description="BAH" evidence="2">
    <location>
        <begin position="682"/>
        <end position="841"/>
    </location>
</feature>
<dbReference type="PROSITE" id="PS51038">
    <property type="entry name" value="BAH"/>
    <property type="match status" value="1"/>
</dbReference>
<dbReference type="GO" id="GO:0005677">
    <property type="term" value="C:chromatin silencing complex"/>
    <property type="evidence" value="ECO:0007669"/>
    <property type="project" value="TreeGrafter"/>
</dbReference>
<feature type="compositionally biased region" description="Low complexity" evidence="1">
    <location>
        <begin position="603"/>
        <end position="614"/>
    </location>
</feature>
<feature type="region of interest" description="Disordered" evidence="1">
    <location>
        <begin position="493"/>
        <end position="538"/>
    </location>
</feature>
<dbReference type="GO" id="GO:0000976">
    <property type="term" value="F:transcription cis-regulatory region binding"/>
    <property type="evidence" value="ECO:0007669"/>
    <property type="project" value="TreeGrafter"/>
</dbReference>
<dbReference type="Proteomes" id="UP000663856">
    <property type="component" value="Unassembled WGS sequence"/>
</dbReference>
<dbReference type="InterPro" id="IPR053032">
    <property type="entry name" value="BAH_domain-containing"/>
</dbReference>
<feature type="region of interest" description="Disordered" evidence="1">
    <location>
        <begin position="96"/>
        <end position="152"/>
    </location>
</feature>
<feature type="compositionally biased region" description="Low complexity" evidence="1">
    <location>
        <begin position="8"/>
        <end position="20"/>
    </location>
</feature>
<accession>A0A816MW47</accession>
<dbReference type="InterPro" id="IPR043151">
    <property type="entry name" value="BAH_sf"/>
</dbReference>